<evidence type="ECO:0000256" key="2">
    <source>
        <dbReference type="ARBA" id="ARBA00022737"/>
    </source>
</evidence>
<keyword evidence="1" id="KW-0732">Signal</keyword>
<dbReference type="SUPFAM" id="SSF69304">
    <property type="entry name" value="Tricorn protease N-terminal domain"/>
    <property type="match status" value="1"/>
</dbReference>
<gene>
    <name evidence="5" type="primary">LOC100372079</name>
</gene>
<feature type="coiled-coil region" evidence="3">
    <location>
        <begin position="109"/>
        <end position="226"/>
    </location>
</feature>
<dbReference type="GeneID" id="100372079"/>
<dbReference type="PANTHER" id="PTHR15261:SF4">
    <property type="entry name" value="THROMBOSPONDIN-TYPE LAMININ G DOMAIN AND EAR REPEAT-CONTAINING PROTEIN"/>
    <property type="match status" value="1"/>
</dbReference>
<dbReference type="PROSITE" id="PS50912">
    <property type="entry name" value="EAR"/>
    <property type="match status" value="1"/>
</dbReference>
<protein>
    <submittedName>
        <fullName evidence="5">Uncharacterized protein LOC100372079</fullName>
    </submittedName>
</protein>
<evidence type="ECO:0000256" key="3">
    <source>
        <dbReference type="SAM" id="Coils"/>
    </source>
</evidence>
<dbReference type="Proteomes" id="UP000694865">
    <property type="component" value="Unplaced"/>
</dbReference>
<organism evidence="4 5">
    <name type="scientific">Saccoglossus kowalevskii</name>
    <name type="common">Acorn worm</name>
    <dbReference type="NCBI Taxonomy" id="10224"/>
    <lineage>
        <taxon>Eukaryota</taxon>
        <taxon>Metazoa</taxon>
        <taxon>Hemichordata</taxon>
        <taxon>Enteropneusta</taxon>
        <taxon>Harrimaniidae</taxon>
        <taxon>Saccoglossus</taxon>
    </lineage>
</organism>
<evidence type="ECO:0000313" key="5">
    <source>
        <dbReference type="RefSeq" id="XP_002737061.1"/>
    </source>
</evidence>
<evidence type="ECO:0000256" key="1">
    <source>
        <dbReference type="ARBA" id="ARBA00022729"/>
    </source>
</evidence>
<keyword evidence="2" id="KW-0677">Repeat</keyword>
<reference evidence="5" key="1">
    <citation type="submission" date="2025-08" db="UniProtKB">
        <authorList>
            <consortium name="RefSeq"/>
        </authorList>
    </citation>
    <scope>IDENTIFICATION</scope>
    <source>
        <tissue evidence="5">Testes</tissue>
    </source>
</reference>
<keyword evidence="3" id="KW-0175">Coiled coil</keyword>
<keyword evidence="4" id="KW-1185">Reference proteome</keyword>
<accession>A0ABM0GTK0</accession>
<proteinExistence type="predicted"/>
<name>A0ABM0GTK0_SACKO</name>
<evidence type="ECO:0000313" key="4">
    <source>
        <dbReference type="Proteomes" id="UP000694865"/>
    </source>
</evidence>
<dbReference type="RefSeq" id="XP_002737061.1">
    <property type="nucleotide sequence ID" value="XM_002737015.1"/>
</dbReference>
<dbReference type="InterPro" id="IPR009039">
    <property type="entry name" value="EAR"/>
</dbReference>
<sequence>MVFPLNGAVHLRDNSYRGKPDTTPWYLSVTTQSPQQATAMHFHIIFALVLFSRSYEIVDGQEVCQEFYDMCIDGNYCTYMFVTPNADYLDDCPEFSVVKSDLDDMTKYMQKQEKMIQEMSIELEELKLSKTDQYEERRDMKQQMWDQVDDLDRHWQWIQRQQKQIDNQNELINEWQSQIEDMWIQVEEQNWVQRLQYELQQQQYQIELHQELIEAQQDSMERQQRDWEDSHGVIWEQMQDWILDHQNSLIESLKLAQSQDSSSELVHQQWESIGQLEDDNYQQQILLEDYQHQLTCLEDMTRQIAREIETDQEQNSDEPVSRVTAHCTSRRFSGYFHNIQKITTLNETVNSPPRDVAAFNIYQKLYVAYTYGKRCEIYIYNDNGTFSLHQQIEFDYQDQYEYLNHFMEQFQIQGTQYMIIGHASKFGHVVYQFVNRKFVEIQIIETPQQQLKDWEFFAISNDEMEYYLAAAINREMLNVEKVFSSVTNSTIYKWDHYGKRFQHFQNIKTTGARTVLAYNLADQNYLAYGSSYLLESSNPYNLHVQIFRFEESNKFEFSQTLPIPGWTTDIVSFRDDGDFYLLDVKFMSVNGTYNTASPIYKWDERMKKFIIHQKIKTQGATMACPFILNDNRYIAIVNAWEDENHESYTPIEGRNTMIHKRNEQGLFVPWQVLDVNYATTCEAFKAKGKASLMIRKNLFQYLP</sequence>
<dbReference type="PANTHER" id="PTHR15261">
    <property type="entry name" value="THROMBOSPONDIN-TYPE LAMININ G DOMAIN AND EAR REPEAT-CONTAINING"/>
    <property type="match status" value="1"/>
</dbReference>